<reference evidence="2" key="1">
    <citation type="journal article" date="2020" name="Stud. Mycol.">
        <title>101 Dothideomycetes genomes: a test case for predicting lifestyles and emergence of pathogens.</title>
        <authorList>
            <person name="Haridas S."/>
            <person name="Albert R."/>
            <person name="Binder M."/>
            <person name="Bloem J."/>
            <person name="Labutti K."/>
            <person name="Salamov A."/>
            <person name="Andreopoulos B."/>
            <person name="Baker S."/>
            <person name="Barry K."/>
            <person name="Bills G."/>
            <person name="Bluhm B."/>
            <person name="Cannon C."/>
            <person name="Castanera R."/>
            <person name="Culley D."/>
            <person name="Daum C."/>
            <person name="Ezra D."/>
            <person name="Gonzalez J."/>
            <person name="Henrissat B."/>
            <person name="Kuo A."/>
            <person name="Liang C."/>
            <person name="Lipzen A."/>
            <person name="Lutzoni F."/>
            <person name="Magnuson J."/>
            <person name="Mondo S."/>
            <person name="Nolan M."/>
            <person name="Ohm R."/>
            <person name="Pangilinan J."/>
            <person name="Park H.-J."/>
            <person name="Ramirez L."/>
            <person name="Alfaro M."/>
            <person name="Sun H."/>
            <person name="Tritt A."/>
            <person name="Yoshinaga Y."/>
            <person name="Zwiers L.-H."/>
            <person name="Turgeon B."/>
            <person name="Goodwin S."/>
            <person name="Spatafora J."/>
            <person name="Crous P."/>
            <person name="Grigoriev I."/>
        </authorList>
    </citation>
    <scope>NUCLEOTIDE SEQUENCE</scope>
    <source>
        <strain evidence="2">CBS 121739</strain>
    </source>
</reference>
<dbReference type="RefSeq" id="XP_033598957.1">
    <property type="nucleotide sequence ID" value="XM_033742452.1"/>
</dbReference>
<protein>
    <submittedName>
        <fullName evidence="2">HET-domain-containing protein</fullName>
    </submittedName>
</protein>
<organism evidence="2 3">
    <name type="scientific">Pseudovirgaria hyperparasitica</name>
    <dbReference type="NCBI Taxonomy" id="470096"/>
    <lineage>
        <taxon>Eukaryota</taxon>
        <taxon>Fungi</taxon>
        <taxon>Dikarya</taxon>
        <taxon>Ascomycota</taxon>
        <taxon>Pezizomycotina</taxon>
        <taxon>Dothideomycetes</taxon>
        <taxon>Dothideomycetes incertae sedis</taxon>
        <taxon>Acrospermales</taxon>
        <taxon>Acrospermaceae</taxon>
        <taxon>Pseudovirgaria</taxon>
    </lineage>
</organism>
<dbReference type="Pfam" id="PF06985">
    <property type="entry name" value="HET"/>
    <property type="match status" value="1"/>
</dbReference>
<evidence type="ECO:0000313" key="2">
    <source>
        <dbReference type="EMBL" id="KAF2756506.1"/>
    </source>
</evidence>
<evidence type="ECO:0000313" key="3">
    <source>
        <dbReference type="Proteomes" id="UP000799437"/>
    </source>
</evidence>
<proteinExistence type="predicted"/>
<keyword evidence="3" id="KW-1185">Reference proteome</keyword>
<gene>
    <name evidence="2" type="ORF">EJ05DRAFT_454568</name>
</gene>
<dbReference type="InterPro" id="IPR010730">
    <property type="entry name" value="HET"/>
</dbReference>
<dbReference type="PANTHER" id="PTHR33112:SF16">
    <property type="entry name" value="HETEROKARYON INCOMPATIBILITY DOMAIN-CONTAINING PROTEIN"/>
    <property type="match status" value="1"/>
</dbReference>
<dbReference type="AlphaFoldDB" id="A0A6A6W3F1"/>
<dbReference type="Proteomes" id="UP000799437">
    <property type="component" value="Unassembled WGS sequence"/>
</dbReference>
<dbReference type="OrthoDB" id="2958217at2759"/>
<sequence length="752" mass="84763">MDQRDLNVNIIGDQSSFCARCRPLCLDPSQYRWRERTDPTGASFLESTPIIDQDPYERTQNIPFILHDSLPQLPRLEETASSGCAFCTLLRAAVLSKLSHITPDYADSSSSVDARSHCHLEFSEAKYEWISAKSVHWGENAKYWYLKSLSLYGTCTTVNEHASSKKFNICFDVISPPSKSSVGGAAIAAELSESVHEGAPLAIYQRPLVSSILSDTNLNMVRSWLRYCNAGHTLCASPSCAILPTRLVEIDTVGTSCRLKLMNEPGDQYVALSYTWGTFQPPLRLTMQSLDAFRNNIPFALMPRAFQDVLRFVQALGFRHVWIDSLCIIQDNEEDWSSEVSKMMEIYQNAALTISLSGSRTPHQNIRSELEIRNAITMSYTSLFNSQVPGHYLLSPSPSVNTFQGPSLQFFHDVDPSYWNTRGWTFHEKLLSRRTLYFGTRKMYFTCQESLFMEGSDVCEEPNRLTYPSLAIHWFWYRINKTRNPDSLLENWLTMAQAYSTRNLSYISDKLPALSALAKEMQQRLVDNCDLTTRYLCGIWDTDLIRGLAWYPVSANTSETDQLSSQLIVKRDDLPLSLPGPSWAWTSYDTPVRFAHLNLLSHSIESDTKLRLTSSNTKEHISDASSSPMACISLQVSSQIVPLNFSYLVDSTGNAMQISSENNTVEFSLNWTTSDYDAATNNQLDVYALAIQFHHVERSFSKPYISVGLLVTPAGLGPNGVKQYRRIGLVFCNSERKSSVFDGVEAETVLLV</sequence>
<dbReference type="EMBL" id="ML996575">
    <property type="protein sequence ID" value="KAF2756506.1"/>
    <property type="molecule type" value="Genomic_DNA"/>
</dbReference>
<feature type="domain" description="Heterokaryon incompatibility" evidence="1">
    <location>
        <begin position="269"/>
        <end position="428"/>
    </location>
</feature>
<dbReference type="PANTHER" id="PTHR33112">
    <property type="entry name" value="DOMAIN PROTEIN, PUTATIVE-RELATED"/>
    <property type="match status" value="1"/>
</dbReference>
<name>A0A6A6W3F1_9PEZI</name>
<dbReference type="GeneID" id="54483506"/>
<evidence type="ECO:0000259" key="1">
    <source>
        <dbReference type="Pfam" id="PF06985"/>
    </source>
</evidence>
<accession>A0A6A6W3F1</accession>